<feature type="domain" description="Cell envelope-related transcriptional attenuator" evidence="4">
    <location>
        <begin position="165"/>
        <end position="327"/>
    </location>
</feature>
<evidence type="ECO:0000259" key="5">
    <source>
        <dbReference type="Pfam" id="PF13399"/>
    </source>
</evidence>
<dbReference type="PANTHER" id="PTHR33392:SF6">
    <property type="entry name" value="POLYISOPRENYL-TEICHOIC ACID--PEPTIDOGLYCAN TEICHOIC ACID TRANSFERASE TAGU"/>
    <property type="match status" value="1"/>
</dbReference>
<dbReference type="Pfam" id="PF13399">
    <property type="entry name" value="LytR_C"/>
    <property type="match status" value="1"/>
</dbReference>
<feature type="region of interest" description="Disordered" evidence="2">
    <location>
        <begin position="1"/>
        <end position="87"/>
    </location>
</feature>
<dbReference type="Gene3D" id="3.30.70.2390">
    <property type="match status" value="1"/>
</dbReference>
<evidence type="ECO:0000256" key="2">
    <source>
        <dbReference type="SAM" id="MobiDB-lite"/>
    </source>
</evidence>
<evidence type="ECO:0000256" key="1">
    <source>
        <dbReference type="ARBA" id="ARBA00006068"/>
    </source>
</evidence>
<organism evidence="6 7">
    <name type="scientific">Streptomyces plumbiresistens</name>
    <dbReference type="NCBI Taxonomy" id="511811"/>
    <lineage>
        <taxon>Bacteria</taxon>
        <taxon>Bacillati</taxon>
        <taxon>Actinomycetota</taxon>
        <taxon>Actinomycetes</taxon>
        <taxon>Kitasatosporales</taxon>
        <taxon>Streptomycetaceae</taxon>
        <taxon>Streptomyces</taxon>
    </lineage>
</organism>
<feature type="domain" description="LytR/CpsA/Psr regulator C-terminal" evidence="5">
    <location>
        <begin position="442"/>
        <end position="535"/>
    </location>
</feature>
<dbReference type="Pfam" id="PF03816">
    <property type="entry name" value="LytR_cpsA_psr"/>
    <property type="match status" value="1"/>
</dbReference>
<dbReference type="NCBIfam" id="TIGR00350">
    <property type="entry name" value="lytR_cpsA_psr"/>
    <property type="match status" value="1"/>
</dbReference>
<evidence type="ECO:0000313" key="7">
    <source>
        <dbReference type="Proteomes" id="UP001500456"/>
    </source>
</evidence>
<dbReference type="EMBL" id="BAAAZX010000002">
    <property type="protein sequence ID" value="GAA3978177.1"/>
    <property type="molecule type" value="Genomic_DNA"/>
</dbReference>
<keyword evidence="7" id="KW-1185">Reference proteome</keyword>
<keyword evidence="3" id="KW-0812">Transmembrane</keyword>
<protein>
    <submittedName>
        <fullName evidence="6">LCP family protein</fullName>
    </submittedName>
</protein>
<dbReference type="InterPro" id="IPR050922">
    <property type="entry name" value="LytR/CpsA/Psr_CW_biosynth"/>
</dbReference>
<evidence type="ECO:0000313" key="6">
    <source>
        <dbReference type="EMBL" id="GAA3978177.1"/>
    </source>
</evidence>
<dbReference type="InterPro" id="IPR004474">
    <property type="entry name" value="LytR_CpsA_psr"/>
</dbReference>
<dbReference type="Proteomes" id="UP001500456">
    <property type="component" value="Unassembled WGS sequence"/>
</dbReference>
<feature type="compositionally biased region" description="Basic and acidic residues" evidence="2">
    <location>
        <begin position="1"/>
        <end position="14"/>
    </location>
</feature>
<comment type="caution">
    <text evidence="6">The sequence shown here is derived from an EMBL/GenBank/DDBJ whole genome shotgun (WGS) entry which is preliminary data.</text>
</comment>
<gene>
    <name evidence="6" type="ORF">GCM10022232_07410</name>
</gene>
<sequence>MDAPGRERAEHIDPADQWVLNPNTGEYELRLTPAAPRRTVPQPRGSRTAPPATPGREVPPPRRRGPAPEEPLPGRRGRRPVKKKSGAKKALLWTGGSLAFVLVATAGAGYFYLKHLEGNVKTTDVGDAGSSSFKKDEAFNILVIGTDKRTGEGNDGYGDTGSVGHADTTILLHVAKDRSNATALSIPRDLIVDIPECQAKKDDGTEVTVQGQQGVRFNRSLGESGRDAGCTMRTVKEATGIQPDHFMMADFNAVKTLTTAVEGVEVCVTEAVNDKQSKLVLPKGESTVQGEKALAFLRTRKSFGNSGDLDRIKVQQQFLGSLMRKMSSGDTLTNPTKLLKLAEAATNALTVDTAIGKVGTLKDLALELKKVPTKNITFATIPVVDNPTEEIKATVIVDETRAPQVFDMIKNDISFTEVKAQQKKEAAAVAARLKGTKADASEVRVQVFNGGAASGSAQTQLDWLQNSAGVVKSENAGNADADQAKTTLEYAPDQADQARRLADIMGLSGSAMTPGESVTNSQGQPTMTLILGKDFKGAGVKLNSASAQTPGVDKSTADKVQCAS</sequence>
<keyword evidence="3" id="KW-0472">Membrane</keyword>
<feature type="region of interest" description="Disordered" evidence="2">
    <location>
        <begin position="545"/>
        <end position="564"/>
    </location>
</feature>
<dbReference type="InterPro" id="IPR027381">
    <property type="entry name" value="LytR/CpsA/Psr_C"/>
</dbReference>
<comment type="similarity">
    <text evidence="1">Belongs to the LytR/CpsA/Psr (LCP) family.</text>
</comment>
<evidence type="ECO:0000259" key="4">
    <source>
        <dbReference type="Pfam" id="PF03816"/>
    </source>
</evidence>
<accession>A0ABP7Q921</accession>
<proteinExistence type="inferred from homology"/>
<dbReference type="Gene3D" id="3.40.630.190">
    <property type="entry name" value="LCP protein"/>
    <property type="match status" value="1"/>
</dbReference>
<name>A0ABP7Q921_9ACTN</name>
<reference evidence="7" key="1">
    <citation type="journal article" date="2019" name="Int. J. Syst. Evol. Microbiol.">
        <title>The Global Catalogue of Microorganisms (GCM) 10K type strain sequencing project: providing services to taxonomists for standard genome sequencing and annotation.</title>
        <authorList>
            <consortium name="The Broad Institute Genomics Platform"/>
            <consortium name="The Broad Institute Genome Sequencing Center for Infectious Disease"/>
            <person name="Wu L."/>
            <person name="Ma J."/>
        </authorList>
    </citation>
    <scope>NUCLEOTIDE SEQUENCE [LARGE SCALE GENOMIC DNA]</scope>
    <source>
        <strain evidence="7">JCM 16924</strain>
    </source>
</reference>
<dbReference type="PANTHER" id="PTHR33392">
    <property type="entry name" value="POLYISOPRENYL-TEICHOIC ACID--PEPTIDOGLYCAN TEICHOIC ACID TRANSFERASE TAGU"/>
    <property type="match status" value="1"/>
</dbReference>
<dbReference type="RefSeq" id="WP_266438634.1">
    <property type="nucleotide sequence ID" value="NZ_BAAAZX010000002.1"/>
</dbReference>
<keyword evidence="3" id="KW-1133">Transmembrane helix</keyword>
<feature type="transmembrane region" description="Helical" evidence="3">
    <location>
        <begin position="90"/>
        <end position="113"/>
    </location>
</feature>
<feature type="compositionally biased region" description="Basic residues" evidence="2">
    <location>
        <begin position="75"/>
        <end position="87"/>
    </location>
</feature>
<evidence type="ECO:0000256" key="3">
    <source>
        <dbReference type="SAM" id="Phobius"/>
    </source>
</evidence>